<evidence type="ECO:0000313" key="4">
    <source>
        <dbReference type="Proteomes" id="UP001055460"/>
    </source>
</evidence>
<evidence type="ECO:0000313" key="3">
    <source>
        <dbReference type="EMBL" id="USJ27898.1"/>
    </source>
</evidence>
<feature type="signal peptide" evidence="1">
    <location>
        <begin position="1"/>
        <end position="19"/>
    </location>
</feature>
<dbReference type="EMBL" id="CP098809">
    <property type="protein sequence ID" value="USJ27898.1"/>
    <property type="molecule type" value="Genomic_DNA"/>
</dbReference>
<name>A0A9Q8YFC6_ENSAD</name>
<dbReference type="PANTHER" id="PTHR38593:SF1">
    <property type="entry name" value="BLR2558 PROTEIN"/>
    <property type="match status" value="1"/>
</dbReference>
<dbReference type="InterPro" id="IPR012347">
    <property type="entry name" value="Ferritin-like"/>
</dbReference>
<dbReference type="Gene3D" id="1.20.1260.10">
    <property type="match status" value="1"/>
</dbReference>
<accession>A0A9Q8YFC6</accession>
<feature type="domain" description="DUF4142" evidence="2">
    <location>
        <begin position="37"/>
        <end position="173"/>
    </location>
</feature>
<dbReference type="PANTHER" id="PTHR38593">
    <property type="entry name" value="BLR2558 PROTEIN"/>
    <property type="match status" value="1"/>
</dbReference>
<dbReference type="InterPro" id="IPR025419">
    <property type="entry name" value="DUF4142"/>
</dbReference>
<geneLocation type="plasmid" evidence="3 4">
    <name>pB</name>
</geneLocation>
<keyword evidence="1" id="KW-0732">Signal</keyword>
<protein>
    <submittedName>
        <fullName evidence="3">DUF4142 domain-containing protein</fullName>
    </submittedName>
</protein>
<dbReference type="AlphaFoldDB" id="A0A9Q8YFC6"/>
<evidence type="ECO:0000259" key="2">
    <source>
        <dbReference type="Pfam" id="PF13628"/>
    </source>
</evidence>
<dbReference type="OrthoDB" id="9101320at2"/>
<dbReference type="RefSeq" id="WP_060520216.1">
    <property type="nucleotide sequence ID" value="NZ_CAXURO020000003.1"/>
</dbReference>
<keyword evidence="3" id="KW-0614">Plasmid</keyword>
<reference evidence="3" key="1">
    <citation type="submission" date="2022-06" db="EMBL/GenBank/DDBJ databases">
        <title>Physiological and biochemical characterization and genomic elucidation of a strain of the genus Ensifer adhaerens M8 that combines arsenic oxidation and chromium reduction.</title>
        <authorList>
            <person name="Li X."/>
            <person name="Yu c."/>
        </authorList>
    </citation>
    <scope>NUCLEOTIDE SEQUENCE</scope>
    <source>
        <strain evidence="3">M8</strain>
        <plasmid evidence="3">pB</plasmid>
    </source>
</reference>
<proteinExistence type="predicted"/>
<organism evidence="3 4">
    <name type="scientific">Ensifer adhaerens</name>
    <name type="common">Sinorhizobium morelense</name>
    <dbReference type="NCBI Taxonomy" id="106592"/>
    <lineage>
        <taxon>Bacteria</taxon>
        <taxon>Pseudomonadati</taxon>
        <taxon>Pseudomonadota</taxon>
        <taxon>Alphaproteobacteria</taxon>
        <taxon>Hyphomicrobiales</taxon>
        <taxon>Rhizobiaceae</taxon>
        <taxon>Sinorhizobium/Ensifer group</taxon>
        <taxon>Ensifer</taxon>
    </lineage>
</organism>
<dbReference type="Pfam" id="PF13628">
    <property type="entry name" value="DUF4142"/>
    <property type="match status" value="1"/>
</dbReference>
<evidence type="ECO:0000256" key="1">
    <source>
        <dbReference type="SAM" id="SignalP"/>
    </source>
</evidence>
<gene>
    <name evidence="3" type="ORF">NE863_28890</name>
</gene>
<feature type="chain" id="PRO_5040114898" evidence="1">
    <location>
        <begin position="20"/>
        <end position="175"/>
    </location>
</feature>
<dbReference type="Proteomes" id="UP001055460">
    <property type="component" value="Plasmid pB"/>
</dbReference>
<sequence length="175" mass="18936">MKQLVLASLVLTLAGSALAQSAMEKSGINSLIGAAPKTQDFVQEAATSDLFEVQSSRLALEKGDAATKVFAQKMVQDHEKTTADLSGLVSSGKVKATLPKTMTTAQKEMLAKLNDLKGEDFGKQYRSDQQEAHEDAVDLFKRYSEGGENAELKAWAAKTLPALEHHLEMAENLIK</sequence>